<feature type="region of interest" description="Disordered" evidence="2">
    <location>
        <begin position="661"/>
        <end position="774"/>
    </location>
</feature>
<evidence type="ECO:0000313" key="3">
    <source>
        <dbReference type="EMBL" id="KIL71085.1"/>
    </source>
</evidence>
<dbReference type="PANTHER" id="PTHR23159:SF60">
    <property type="entry name" value="SPINDLE ASSEMBLY ABNORMAL PROTEIN 4"/>
    <property type="match status" value="1"/>
</dbReference>
<feature type="coiled-coil region" evidence="1">
    <location>
        <begin position="1493"/>
        <end position="1761"/>
    </location>
</feature>
<reference evidence="3 4" key="1">
    <citation type="submission" date="2014-04" db="EMBL/GenBank/DDBJ databases">
        <title>Evolutionary Origins and Diversification of the Mycorrhizal Mutualists.</title>
        <authorList>
            <consortium name="DOE Joint Genome Institute"/>
            <consortium name="Mycorrhizal Genomics Consortium"/>
            <person name="Kohler A."/>
            <person name="Kuo A."/>
            <person name="Nagy L.G."/>
            <person name="Floudas D."/>
            <person name="Copeland A."/>
            <person name="Barry K.W."/>
            <person name="Cichocki N."/>
            <person name="Veneault-Fourrey C."/>
            <person name="LaButti K."/>
            <person name="Lindquist E.A."/>
            <person name="Lipzen A."/>
            <person name="Lundell T."/>
            <person name="Morin E."/>
            <person name="Murat C."/>
            <person name="Riley R."/>
            <person name="Ohm R."/>
            <person name="Sun H."/>
            <person name="Tunlid A."/>
            <person name="Henrissat B."/>
            <person name="Grigoriev I.V."/>
            <person name="Hibbett D.S."/>
            <person name="Martin F."/>
        </authorList>
    </citation>
    <scope>NUCLEOTIDE SEQUENCE [LARGE SCALE GENOMIC DNA]</scope>
    <source>
        <strain evidence="3 4">Koide BX008</strain>
    </source>
</reference>
<feature type="compositionally biased region" description="Polar residues" evidence="2">
    <location>
        <begin position="520"/>
        <end position="535"/>
    </location>
</feature>
<keyword evidence="4" id="KW-1185">Reference proteome</keyword>
<feature type="region of interest" description="Disordered" evidence="2">
    <location>
        <begin position="806"/>
        <end position="828"/>
    </location>
</feature>
<feature type="region of interest" description="Disordered" evidence="2">
    <location>
        <begin position="849"/>
        <end position="958"/>
    </location>
</feature>
<feature type="compositionally biased region" description="Basic and acidic residues" evidence="2">
    <location>
        <begin position="880"/>
        <end position="904"/>
    </location>
</feature>
<organism evidence="3 4">
    <name type="scientific">Amanita muscaria (strain Koide BX008)</name>
    <dbReference type="NCBI Taxonomy" id="946122"/>
    <lineage>
        <taxon>Eukaryota</taxon>
        <taxon>Fungi</taxon>
        <taxon>Dikarya</taxon>
        <taxon>Basidiomycota</taxon>
        <taxon>Agaricomycotina</taxon>
        <taxon>Agaricomycetes</taxon>
        <taxon>Agaricomycetidae</taxon>
        <taxon>Agaricales</taxon>
        <taxon>Pluteineae</taxon>
        <taxon>Amanitaceae</taxon>
        <taxon>Amanita</taxon>
    </lineage>
</organism>
<evidence type="ECO:0000256" key="2">
    <source>
        <dbReference type="SAM" id="MobiDB-lite"/>
    </source>
</evidence>
<feature type="region of interest" description="Disordered" evidence="2">
    <location>
        <begin position="447"/>
        <end position="540"/>
    </location>
</feature>
<accession>A0A0C2T597</accession>
<feature type="region of interest" description="Disordered" evidence="2">
    <location>
        <begin position="584"/>
        <end position="613"/>
    </location>
</feature>
<feature type="compositionally biased region" description="Basic and acidic residues" evidence="2">
    <location>
        <begin position="851"/>
        <end position="871"/>
    </location>
</feature>
<feature type="compositionally biased region" description="Polar residues" evidence="2">
    <location>
        <begin position="680"/>
        <end position="693"/>
    </location>
</feature>
<feature type="compositionally biased region" description="Polar residues" evidence="2">
    <location>
        <begin position="584"/>
        <end position="598"/>
    </location>
</feature>
<proteinExistence type="predicted"/>
<gene>
    <name evidence="3" type="ORF">M378DRAFT_96070</name>
</gene>
<dbReference type="EMBL" id="KN818223">
    <property type="protein sequence ID" value="KIL71085.1"/>
    <property type="molecule type" value="Genomic_DNA"/>
</dbReference>
<dbReference type="OrthoDB" id="3357224at2759"/>
<keyword evidence="1" id="KW-0175">Coiled coil</keyword>
<name>A0A0C2T597_AMAMK</name>
<dbReference type="Proteomes" id="UP000054549">
    <property type="component" value="Unassembled WGS sequence"/>
</dbReference>
<sequence>MFSQPFFPPSAPPNLPHFAQIHPPFSPIAAHYARNSISLLPGQPPFPVRHRKQLSIGGPPKAVLGGPQRKPSPLPPSLNPAASTSQKQKKVVVNLPKETIPGDPPARAEWARNPIDSKEYHEQTVLPVEATSQEIYPPDSLRRMIPNNIDVFLPSQHAWDALKQQVIEAKLEQLGVERGSGSNVPHIYAPHARAASISSPADPALLMFKLNKLQQQQQQDGLMSPLLASPQPPFAGSSPRFPANFHPAMVPPGSITNRHGHTLSLVQPPSYQPPTFDTLLAPPPEQIPMGSYYTALSPAPRPTLAIKPSAVPSNYIQLGSPQNLLAPTPALSAVHPRTRLDFVRGFGLETPEEVEEEETKEPVEELAAEERKVEHEGDEEVAEECKVELEGDDEVAVNIDDEGTLSVDATTVTGPLTRIHSRHESKLSASLSVPSRIRTPVVADVTTDPDLDAVGEWTGSEDLGPSSDNESIGEWSNPSDEEQARNERAERRMRRRLARQQLLDKPRRIPNFPRPPAGPNVTSITRHQHRLSSPQPHLARAGAFGREEGDEDIISNPSEEARFQQDEEYLAAAAGNVYASQSPIPQLNHFRSPSTGQYSGHDPAQAHSRTSSDTFGVHYQQQLQQQGSAAATLNPCAKPFVFGSARQGLLPVQMAPQLAAPPNAPRLAHSPLPSVGDSRASISSVNSVNSKPLNVSAPEFKPGGFNFRPPPGVPQMPTLQAPNGASLGLGTNDSSSPDGVFSGPLPQLDTHPLDELHGRQGREKRQRRNSSGADLAVFEEGDSMRSFRFPANVESPKSLRNMRRSMSDASVHQRVISSDKGNDPGRDLEPFTYATFSTVAALPYIPLPRVSDAEGGEKDMEVEEDVGRVNRQESTFADDSTAKNETRLSAEDKQGDGESDREEGTSLFKSKKRPPLPLDFTQQPTRKNTVPAGLFKALASANSRDSGDDRTRKSVRSRLSSRDFLDEYRKPSLDDIDVPRISSTLGRSRFVTDPENTGGGLFSSRRTSDVEDDDDESDDGNINDLDDVFAATRQQRQHRRRGSSLPSDLHDVEAHEISRALAESPGIEVTTREDMQNLEASLIGLMEDKFTALERILRREESPTMFSSKTEAMIGDMVSLFRAQLQESATRSLEDSQMDARGEMDFQLIKDVIDEGHKELATMLRKELTNTTEDQTHGQQIKDVVIRAVEDVGSRTVSAIVETIADFAARQEAAVNRVASAPVRERDALVEMAVKALSPVIAASHADPIDYEFLTSQLAQAVKPHISQLIDLASDKRETAGLIVDRILPLLPSQEPIDIGALTLQLTTEVRRAIAPIDAHEIKEQVADLVIERLDSRLAVRDKAFNVDAIAAKVTDGLSNVIQEPVTNMKTALEAAVAQQKTAFPGQLEELTLRITELPAKLAEWIDGLAGTQDKIISKLEQQTSKTDLDINVKTIMANIHQLIGTHKDLESRDDELLSLNKEILDKLLTLPDALLAASTVLSNTHSALVSSLESSRCEVEELRKLNTDYQVQMTKARGAHGQVRVEKDALNEKLIATEAERERLRSQIQDLQSETPSRVAELGSLRTRNAELEEALAQALSRLQAADVSTSTNLQRLTDLEQANNDLKDEKQALQATIESLNMQLDYANRERDAANQSLEALQKKNDELSSQQTHWDSLRLASEKIDALTNLIGQADNEELKELRLIRDRANVLEVENASLQKHFKEIETKLVNSEKAGTTVRQTLAQAQQRSAEWERRAREAEGQLEYSKTRLEQSEQTRTQMEADLSLVKLQLEEREAGDRLAKDREAKLRDQIAEFEARTTRLHTELEKTKTPKLAAATAAPASFRLAANDAAIRPQSRTSTMYDLGSPTPSQRPVSQPSFNSGTPPGSVWDSMHAPRQAYPTPSWSSNLKKYPYLGPSTPRGQHHPQHYSRPAVPSPTPSTVSLTPTQGEDGWWS</sequence>
<evidence type="ECO:0000256" key="1">
    <source>
        <dbReference type="SAM" id="Coils"/>
    </source>
</evidence>
<dbReference type="HOGENOM" id="CLU_002021_0_0_1"/>
<feature type="region of interest" description="Disordered" evidence="2">
    <location>
        <begin position="39"/>
        <end position="90"/>
    </location>
</feature>
<evidence type="ECO:0000313" key="4">
    <source>
        <dbReference type="Proteomes" id="UP000054549"/>
    </source>
</evidence>
<feature type="compositionally biased region" description="Acidic residues" evidence="2">
    <location>
        <begin position="1010"/>
        <end position="1025"/>
    </location>
</feature>
<feature type="compositionally biased region" description="Basic and acidic residues" evidence="2">
    <location>
        <begin position="751"/>
        <end position="763"/>
    </location>
</feature>
<feature type="region of interest" description="Disordered" evidence="2">
    <location>
        <begin position="1845"/>
        <end position="1940"/>
    </location>
</feature>
<dbReference type="PANTHER" id="PTHR23159">
    <property type="entry name" value="CENTROSOMAL PROTEIN 2"/>
    <property type="match status" value="1"/>
</dbReference>
<feature type="compositionally biased region" description="Polar residues" evidence="2">
    <location>
        <begin position="1845"/>
        <end position="1870"/>
    </location>
</feature>
<dbReference type="STRING" id="946122.A0A0C2T597"/>
<protein>
    <submittedName>
        <fullName evidence="3">Uncharacterized protein</fullName>
    </submittedName>
</protein>
<feature type="region of interest" description="Disordered" evidence="2">
    <location>
        <begin position="987"/>
        <end position="1025"/>
    </location>
</feature>
<feature type="compositionally biased region" description="Polar residues" evidence="2">
    <location>
        <begin position="466"/>
        <end position="478"/>
    </location>
</feature>
<feature type="compositionally biased region" description="Polar residues" evidence="2">
    <location>
        <begin position="717"/>
        <end position="737"/>
    </location>
</feature>
<dbReference type="InParanoid" id="A0A0C2T597"/>